<feature type="chain" id="PRO_5047371588" evidence="3">
    <location>
        <begin position="21"/>
        <end position="278"/>
    </location>
</feature>
<keyword evidence="3" id="KW-0732">Signal</keyword>
<dbReference type="Proteomes" id="UP001205185">
    <property type="component" value="Unassembled WGS sequence"/>
</dbReference>
<evidence type="ECO:0000313" key="4">
    <source>
        <dbReference type="EMBL" id="MCP2270355.1"/>
    </source>
</evidence>
<comment type="caution">
    <text evidence="4">The sequence shown here is derived from an EMBL/GenBank/DDBJ whole genome shotgun (WGS) entry which is preliminary data.</text>
</comment>
<evidence type="ECO:0000313" key="5">
    <source>
        <dbReference type="Proteomes" id="UP001205185"/>
    </source>
</evidence>
<keyword evidence="2" id="KW-1133">Transmembrane helix</keyword>
<feature type="region of interest" description="Disordered" evidence="1">
    <location>
        <begin position="137"/>
        <end position="180"/>
    </location>
</feature>
<organism evidence="4 5">
    <name type="scientific">Actinokineospora diospyrosa</name>
    <dbReference type="NCBI Taxonomy" id="103728"/>
    <lineage>
        <taxon>Bacteria</taxon>
        <taxon>Bacillati</taxon>
        <taxon>Actinomycetota</taxon>
        <taxon>Actinomycetes</taxon>
        <taxon>Pseudonocardiales</taxon>
        <taxon>Pseudonocardiaceae</taxon>
        <taxon>Actinokineospora</taxon>
    </lineage>
</organism>
<evidence type="ECO:0000256" key="1">
    <source>
        <dbReference type="SAM" id="MobiDB-lite"/>
    </source>
</evidence>
<feature type="compositionally biased region" description="Low complexity" evidence="1">
    <location>
        <begin position="144"/>
        <end position="154"/>
    </location>
</feature>
<feature type="transmembrane region" description="Helical" evidence="2">
    <location>
        <begin position="251"/>
        <end position="274"/>
    </location>
</feature>
<evidence type="ECO:0000256" key="3">
    <source>
        <dbReference type="SAM" id="SignalP"/>
    </source>
</evidence>
<feature type="compositionally biased region" description="Pro residues" evidence="1">
    <location>
        <begin position="155"/>
        <end position="169"/>
    </location>
</feature>
<evidence type="ECO:0000256" key="2">
    <source>
        <dbReference type="SAM" id="Phobius"/>
    </source>
</evidence>
<name>A0ABT1ICJ2_9PSEU</name>
<keyword evidence="2" id="KW-0812">Transmembrane</keyword>
<reference evidence="4 5" key="1">
    <citation type="submission" date="2022-06" db="EMBL/GenBank/DDBJ databases">
        <title>Genomic Encyclopedia of Archaeal and Bacterial Type Strains, Phase II (KMG-II): from individual species to whole genera.</title>
        <authorList>
            <person name="Goeker M."/>
        </authorList>
    </citation>
    <scope>NUCLEOTIDE SEQUENCE [LARGE SCALE GENOMIC DNA]</scope>
    <source>
        <strain evidence="4 5">DSM 44255</strain>
    </source>
</reference>
<keyword evidence="5" id="KW-1185">Reference proteome</keyword>
<gene>
    <name evidence="4" type="ORF">LV75_002856</name>
</gene>
<sequence>MTVTAVLLGTAVLGAAPASAAPLPFLAVDCAQTVLAFSGQPVQLARIAVTGMVTKAVRETPGLGLLRSTSVGLSFPLGPAIAVGTVPDGTAQVSAAQVADAVVEAVRPLKEIEPAVDAVLASVRAQVTEHCGMTLRAINPSAPTNPGKPGTTPTPGKPTPGQPGTPAPTTPNAQPVGGAPQAPEVALYRAAPRDYGTVPYASAGVYAPGPEVRYGGVPGYAPQFGILGSAPTGLRTVGEAHALPVTPAGAVGLPVMLAALALSVVTGALVRSWVLRGT</sequence>
<accession>A0ABT1ICJ2</accession>
<feature type="signal peptide" evidence="3">
    <location>
        <begin position="1"/>
        <end position="20"/>
    </location>
</feature>
<keyword evidence="2" id="KW-0472">Membrane</keyword>
<protein>
    <submittedName>
        <fullName evidence="4">Uncharacterized protein</fullName>
    </submittedName>
</protein>
<dbReference type="EMBL" id="JAMTCO010000007">
    <property type="protein sequence ID" value="MCP2270355.1"/>
    <property type="molecule type" value="Genomic_DNA"/>
</dbReference>
<proteinExistence type="predicted"/>